<comment type="caution">
    <text evidence="2">The sequence shown here is derived from an EMBL/GenBank/DDBJ whole genome shotgun (WGS) entry which is preliminary data.</text>
</comment>
<evidence type="ECO:0000313" key="3">
    <source>
        <dbReference type="Proteomes" id="UP000484988"/>
    </source>
</evidence>
<organism evidence="2 3">
    <name type="scientific">Streptomyces pacificus</name>
    <dbReference type="NCBI Taxonomy" id="2705029"/>
    <lineage>
        <taxon>Bacteria</taxon>
        <taxon>Bacillati</taxon>
        <taxon>Actinomycetota</taxon>
        <taxon>Actinomycetes</taxon>
        <taxon>Kitasatosporales</taxon>
        <taxon>Streptomycetaceae</taxon>
        <taxon>Streptomyces</taxon>
    </lineage>
</organism>
<dbReference type="Proteomes" id="UP000484988">
    <property type="component" value="Unassembled WGS sequence"/>
</dbReference>
<proteinExistence type="predicted"/>
<dbReference type="AlphaFoldDB" id="A0A6A0B1E5"/>
<dbReference type="EMBL" id="BLLG01000011">
    <property type="protein sequence ID" value="GFH37647.1"/>
    <property type="molecule type" value="Genomic_DNA"/>
</dbReference>
<protein>
    <submittedName>
        <fullName evidence="2">Uncharacterized protein</fullName>
    </submittedName>
</protein>
<keyword evidence="3" id="KW-1185">Reference proteome</keyword>
<evidence type="ECO:0000256" key="1">
    <source>
        <dbReference type="SAM" id="MobiDB-lite"/>
    </source>
</evidence>
<gene>
    <name evidence="2" type="ORF">SCWH03_38850</name>
</gene>
<name>A0A6A0B1E5_9ACTN</name>
<accession>A0A6A0B1E5</accession>
<feature type="region of interest" description="Disordered" evidence="1">
    <location>
        <begin position="22"/>
        <end position="100"/>
    </location>
</feature>
<evidence type="ECO:0000313" key="2">
    <source>
        <dbReference type="EMBL" id="GFH37647.1"/>
    </source>
</evidence>
<feature type="compositionally biased region" description="Pro residues" evidence="1">
    <location>
        <begin position="78"/>
        <end position="92"/>
    </location>
</feature>
<sequence>MWGVPQPTAPTCMLILAVDAGESGGKPELSRNGVPVCAGPKPGPVPCESENLPAVRPDRPARVPRRPGLAEKAGGRGPPCPGERPRTAPPAPSRARESTP</sequence>
<reference evidence="2 3" key="1">
    <citation type="submission" date="2020-02" db="EMBL/GenBank/DDBJ databases">
        <title>Whole Genome Shotgun Sequence of Streptomyces sp. strain CWH03.</title>
        <authorList>
            <person name="Dohra H."/>
            <person name="Kodani S."/>
            <person name="Yamamura H."/>
        </authorList>
    </citation>
    <scope>NUCLEOTIDE SEQUENCE [LARGE SCALE GENOMIC DNA]</scope>
    <source>
        <strain evidence="2 3">CWH03</strain>
    </source>
</reference>